<dbReference type="RefSeq" id="WP_214531707.1">
    <property type="nucleotide sequence ID" value="NZ_JAHEWO010000054.1"/>
</dbReference>
<organism evidence="1 2">
    <name type="scientific">Curtobacterium aurantiacum</name>
    <dbReference type="NCBI Taxonomy" id="3236919"/>
    <lineage>
        <taxon>Bacteria</taxon>
        <taxon>Bacillati</taxon>
        <taxon>Actinomycetota</taxon>
        <taxon>Actinomycetes</taxon>
        <taxon>Micrococcales</taxon>
        <taxon>Microbacteriaceae</taxon>
        <taxon>Curtobacterium</taxon>
    </lineage>
</organism>
<dbReference type="EMBL" id="JAHEWS010000049">
    <property type="protein sequence ID" value="MBT1589613.1"/>
    <property type="molecule type" value="Genomic_DNA"/>
</dbReference>
<accession>A0ABS5VLB9</accession>
<keyword evidence="2" id="KW-1185">Reference proteome</keyword>
<evidence type="ECO:0000313" key="2">
    <source>
        <dbReference type="Proteomes" id="UP001519641"/>
    </source>
</evidence>
<reference evidence="1 2" key="1">
    <citation type="submission" date="2021-05" db="EMBL/GenBank/DDBJ databases">
        <title>Whole genome sequence of Curtobacterium flaccumfaciens pv. flaccumfaciens strain CFBP 8819.</title>
        <authorList>
            <person name="Osdaghi E."/>
            <person name="Taghouti G."/>
            <person name="Portier P."/>
            <person name="Fazliarab A."/>
            <person name="Taghavi S.M."/>
            <person name="Briand M."/>
            <person name="Le-Saux M."/>
            <person name="Jacques M.-A."/>
        </authorList>
    </citation>
    <scope>NUCLEOTIDE SEQUENCE [LARGE SCALE GENOMIC DNA]</scope>
    <source>
        <strain evidence="1 2">CFBP 8819</strain>
    </source>
</reference>
<proteinExistence type="predicted"/>
<name>A0ABS5VLB9_9MICO</name>
<evidence type="ECO:0000313" key="1">
    <source>
        <dbReference type="EMBL" id="MBT1589613.1"/>
    </source>
</evidence>
<evidence type="ECO:0008006" key="3">
    <source>
        <dbReference type="Google" id="ProtNLM"/>
    </source>
</evidence>
<comment type="caution">
    <text evidence="1">The sequence shown here is derived from an EMBL/GenBank/DDBJ whole genome shotgun (WGS) entry which is preliminary data.</text>
</comment>
<sequence>MPDRDSDMAIDLERQITAMPGVARVYPQPILRSLAESLRSPNALRSRVTIDNGVVSVIIGTADGSVAREVAHEVYNTVVCFLSTRDLPLVRVDIKIATIGAGHR</sequence>
<dbReference type="Proteomes" id="UP001519641">
    <property type="component" value="Unassembled WGS sequence"/>
</dbReference>
<gene>
    <name evidence="1" type="ORF">KK097_17510</name>
</gene>
<protein>
    <recommendedName>
        <fullName evidence="3">Asp23/Gls24 family envelope stress response protein</fullName>
    </recommendedName>
</protein>